<dbReference type="Pfam" id="PF13742">
    <property type="entry name" value="tRNA_anti_2"/>
    <property type="match status" value="1"/>
</dbReference>
<dbReference type="GO" id="GO:0009318">
    <property type="term" value="C:exodeoxyribonuclease VII complex"/>
    <property type="evidence" value="ECO:0007669"/>
    <property type="project" value="UniProtKB-UniRule"/>
</dbReference>
<keyword evidence="2 5" id="KW-0540">Nuclease</keyword>
<name>A0A143HAW1_9BACL</name>
<dbReference type="PANTHER" id="PTHR30008:SF0">
    <property type="entry name" value="EXODEOXYRIBONUCLEASE 7 LARGE SUBUNIT"/>
    <property type="match status" value="1"/>
</dbReference>
<evidence type="ECO:0000256" key="3">
    <source>
        <dbReference type="ARBA" id="ARBA00022801"/>
    </source>
</evidence>
<dbReference type="GO" id="GO:0006308">
    <property type="term" value="P:DNA catabolic process"/>
    <property type="evidence" value="ECO:0007669"/>
    <property type="project" value="UniProtKB-UniRule"/>
</dbReference>
<dbReference type="EMBL" id="CP014806">
    <property type="protein sequence ID" value="AMW98848.1"/>
    <property type="molecule type" value="Genomic_DNA"/>
</dbReference>
<reference evidence="9 10" key="1">
    <citation type="journal article" date="2016" name="Genome Announc.">
        <title>Whole-Genome Sequence of Rummeliibacillus stabekisii Strain PP9 Isolated from Antarctic Soil.</title>
        <authorList>
            <person name="da Mota F.F."/>
            <person name="Vollu R.E."/>
            <person name="Jurelevicius D."/>
            <person name="Seldin L."/>
        </authorList>
    </citation>
    <scope>NUCLEOTIDE SEQUENCE [LARGE SCALE GENOMIC DNA]</scope>
    <source>
        <strain evidence="9 10">PP9</strain>
    </source>
</reference>
<keyword evidence="3 5" id="KW-0378">Hydrolase</keyword>
<comment type="subunit">
    <text evidence="5">Heterooligomer composed of large and small subunits.</text>
</comment>
<dbReference type="RefSeq" id="WP_066786671.1">
    <property type="nucleotide sequence ID" value="NZ_CP014806.1"/>
</dbReference>
<reference evidence="10" key="2">
    <citation type="submission" date="2016-03" db="EMBL/GenBank/DDBJ databases">
        <authorList>
            <person name="Ploux O."/>
        </authorList>
    </citation>
    <scope>NUCLEOTIDE SEQUENCE [LARGE SCALE GENOMIC DNA]</scope>
    <source>
        <strain evidence="10">PP9</strain>
    </source>
</reference>
<evidence type="ECO:0000256" key="5">
    <source>
        <dbReference type="HAMAP-Rule" id="MF_00378"/>
    </source>
</evidence>
<dbReference type="GO" id="GO:0008855">
    <property type="term" value="F:exodeoxyribonuclease VII activity"/>
    <property type="evidence" value="ECO:0007669"/>
    <property type="project" value="UniProtKB-UniRule"/>
</dbReference>
<sequence length="449" mass="50228">MLAMPYLSVQALTKYIKKKFDADPHLRNVYVKGELSNVKHHIGSGHIYFTLKDEKSQVKAVMFAMRAKKLKFKPENGMKVLIKGDVTVYEGGGQYQLYAEEMEPDGIGSLYLAFEQLKEKLQQEGLFSESHKKQIPVFPQRIAVVTAPTGAAIRDICTTIKQHYKLVDIVIFPALVQGENAAKSIAKAIEQANNTPNIDTLIVGRGGGSIEDLWAFNEEIVARAIFNSKLPIISGVGHETDTTIADFVADARAATPTAAAKLAVPSSQELLKYLLTKKAQLIQLTQSKIRSERSRLDRLQKSYPLSLPDRLYRPFTEQLMRLDDRLQQGTVRYVKDQKQLIQRLDQALAMRTPVTQIKQEKKNIINLESALQKAIVGQINQKKEEFRSAIRTLEALNPLSIMTRGYSIAYQNGTVVKSVDDLQTQDQIEVHLHDGKALASIVSVTKKGD</sequence>
<accession>A0A143HAW1</accession>
<comment type="function">
    <text evidence="5">Bidirectionally degrades single-stranded DNA into large acid-insoluble oligonucleotides, which are then degraded further into small acid-soluble oligonucleotides.</text>
</comment>
<dbReference type="STRING" id="241244.ATY39_04930"/>
<dbReference type="KEGG" id="rst:ATY39_04930"/>
<keyword evidence="4 5" id="KW-0269">Exonuclease</keyword>
<evidence type="ECO:0000259" key="8">
    <source>
        <dbReference type="Pfam" id="PF13742"/>
    </source>
</evidence>
<dbReference type="AlphaFoldDB" id="A0A143HAW1"/>
<evidence type="ECO:0000256" key="1">
    <source>
        <dbReference type="ARBA" id="ARBA00022490"/>
    </source>
</evidence>
<dbReference type="EC" id="3.1.11.6" evidence="5"/>
<evidence type="ECO:0000256" key="2">
    <source>
        <dbReference type="ARBA" id="ARBA00022722"/>
    </source>
</evidence>
<protein>
    <recommendedName>
        <fullName evidence="5">Exodeoxyribonuclease 7 large subunit</fullName>
        <ecNumber evidence="5">3.1.11.6</ecNumber>
    </recommendedName>
    <alternativeName>
        <fullName evidence="5">Exodeoxyribonuclease VII large subunit</fullName>
        <shortName evidence="5">Exonuclease VII large subunit</shortName>
    </alternativeName>
</protein>
<comment type="subcellular location">
    <subcellularLocation>
        <location evidence="5 6">Cytoplasm</location>
    </subcellularLocation>
</comment>
<dbReference type="Pfam" id="PF02601">
    <property type="entry name" value="Exonuc_VII_L"/>
    <property type="match status" value="1"/>
</dbReference>
<dbReference type="HAMAP" id="MF_00378">
    <property type="entry name" value="Exonuc_7_L"/>
    <property type="match status" value="1"/>
</dbReference>
<dbReference type="OrthoDB" id="9802795at2"/>
<feature type="domain" description="OB-fold nucleic acid binding" evidence="8">
    <location>
        <begin position="7"/>
        <end position="103"/>
    </location>
</feature>
<evidence type="ECO:0000256" key="4">
    <source>
        <dbReference type="ARBA" id="ARBA00022839"/>
    </source>
</evidence>
<keyword evidence="10" id="KW-1185">Reference proteome</keyword>
<evidence type="ECO:0000313" key="10">
    <source>
        <dbReference type="Proteomes" id="UP000076021"/>
    </source>
</evidence>
<organism evidence="9 10">
    <name type="scientific">Rummeliibacillus stabekisii</name>
    <dbReference type="NCBI Taxonomy" id="241244"/>
    <lineage>
        <taxon>Bacteria</taxon>
        <taxon>Bacillati</taxon>
        <taxon>Bacillota</taxon>
        <taxon>Bacilli</taxon>
        <taxon>Bacillales</taxon>
        <taxon>Caryophanaceae</taxon>
        <taxon>Rummeliibacillus</taxon>
    </lineage>
</organism>
<evidence type="ECO:0000256" key="6">
    <source>
        <dbReference type="RuleBase" id="RU004355"/>
    </source>
</evidence>
<feature type="domain" description="Exonuclease VII large subunit C-terminal" evidence="7">
    <location>
        <begin position="126"/>
        <end position="438"/>
    </location>
</feature>
<evidence type="ECO:0000313" key="9">
    <source>
        <dbReference type="EMBL" id="AMW98848.1"/>
    </source>
</evidence>
<keyword evidence="1 5" id="KW-0963">Cytoplasm</keyword>
<dbReference type="PANTHER" id="PTHR30008">
    <property type="entry name" value="EXODEOXYRIBONUCLEASE 7 LARGE SUBUNIT"/>
    <property type="match status" value="1"/>
</dbReference>
<dbReference type="Proteomes" id="UP000076021">
    <property type="component" value="Chromosome"/>
</dbReference>
<dbReference type="GO" id="GO:0003676">
    <property type="term" value="F:nucleic acid binding"/>
    <property type="evidence" value="ECO:0007669"/>
    <property type="project" value="InterPro"/>
</dbReference>
<dbReference type="InterPro" id="IPR020579">
    <property type="entry name" value="Exonuc_VII_lsu_C"/>
</dbReference>
<dbReference type="NCBIfam" id="TIGR00237">
    <property type="entry name" value="xseA"/>
    <property type="match status" value="1"/>
</dbReference>
<dbReference type="InterPro" id="IPR003753">
    <property type="entry name" value="Exonuc_VII_L"/>
</dbReference>
<gene>
    <name evidence="5" type="primary">xseA</name>
    <name evidence="9" type="ORF">ATY39_04930</name>
</gene>
<proteinExistence type="inferred from homology"/>
<dbReference type="CDD" id="cd04489">
    <property type="entry name" value="ExoVII_LU_OBF"/>
    <property type="match status" value="1"/>
</dbReference>
<evidence type="ECO:0000259" key="7">
    <source>
        <dbReference type="Pfam" id="PF02601"/>
    </source>
</evidence>
<comment type="similarity">
    <text evidence="5 6">Belongs to the XseA family.</text>
</comment>
<dbReference type="InterPro" id="IPR025824">
    <property type="entry name" value="OB-fold_nuc-bd_dom"/>
</dbReference>
<comment type="catalytic activity">
    <reaction evidence="5 6">
        <text>Exonucleolytic cleavage in either 5'- to 3'- or 3'- to 5'-direction to yield nucleoside 5'-phosphates.</text>
        <dbReference type="EC" id="3.1.11.6"/>
    </reaction>
</comment>
<dbReference type="GO" id="GO:0005737">
    <property type="term" value="C:cytoplasm"/>
    <property type="evidence" value="ECO:0007669"/>
    <property type="project" value="UniProtKB-SubCell"/>
</dbReference>